<accession>A0A2N9B2X5</accession>
<protein>
    <submittedName>
        <fullName evidence="8">Formaldehyde dismutase</fullName>
    </submittedName>
</protein>
<dbReference type="Gene3D" id="3.40.50.720">
    <property type="entry name" value="NAD(P)-binding Rossmann-like Domain"/>
    <property type="match status" value="1"/>
</dbReference>
<dbReference type="InterPro" id="IPR013149">
    <property type="entry name" value="ADH-like_C"/>
</dbReference>
<evidence type="ECO:0000256" key="1">
    <source>
        <dbReference type="ARBA" id="ARBA00001947"/>
    </source>
</evidence>
<dbReference type="EMBL" id="LT963352">
    <property type="protein sequence ID" value="SOR77678.1"/>
    <property type="molecule type" value="Genomic_DNA"/>
</dbReference>
<feature type="domain" description="Alcohol dehydrogenase-like N-terminal" evidence="7">
    <location>
        <begin position="25"/>
        <end position="146"/>
    </location>
</feature>
<evidence type="ECO:0000259" key="7">
    <source>
        <dbReference type="Pfam" id="PF08240"/>
    </source>
</evidence>
<dbReference type="GO" id="GO:0008270">
    <property type="term" value="F:zinc ion binding"/>
    <property type="evidence" value="ECO:0007669"/>
    <property type="project" value="InterPro"/>
</dbReference>
<feature type="domain" description="Alcohol dehydrogenase-like C-terminal" evidence="6">
    <location>
        <begin position="189"/>
        <end position="270"/>
    </location>
</feature>
<comment type="similarity">
    <text evidence="5">Belongs to the zinc-containing alcohol dehydrogenase family.</text>
</comment>
<evidence type="ECO:0000256" key="5">
    <source>
        <dbReference type="RuleBase" id="RU361277"/>
    </source>
</evidence>
<dbReference type="CDD" id="cd08283">
    <property type="entry name" value="FDH_like_1"/>
    <property type="match status" value="1"/>
</dbReference>
<dbReference type="GO" id="GO:0016491">
    <property type="term" value="F:oxidoreductase activity"/>
    <property type="evidence" value="ECO:0007669"/>
    <property type="project" value="UniProtKB-KW"/>
</dbReference>
<proteinExistence type="inferred from homology"/>
<dbReference type="Pfam" id="PF00107">
    <property type="entry name" value="ADH_zinc_N"/>
    <property type="match status" value="1"/>
</dbReference>
<gene>
    <name evidence="8" type="primary">fdm</name>
    <name evidence="8" type="ORF">SCNRRL3882_1148</name>
</gene>
<dbReference type="OrthoDB" id="241504at2"/>
<dbReference type="InterPro" id="IPR011032">
    <property type="entry name" value="GroES-like_sf"/>
</dbReference>
<dbReference type="Gene3D" id="3.90.180.10">
    <property type="entry name" value="Medium-chain alcohol dehydrogenases, catalytic domain"/>
    <property type="match status" value="1"/>
</dbReference>
<name>A0A2N9B2X5_STRCX</name>
<dbReference type="InterPro" id="IPR013154">
    <property type="entry name" value="ADH-like_N"/>
</dbReference>
<organism evidence="8 9">
    <name type="scientific">Streptomyces chartreusis NRRL 3882</name>
    <dbReference type="NCBI Taxonomy" id="1079985"/>
    <lineage>
        <taxon>Bacteria</taxon>
        <taxon>Bacillati</taxon>
        <taxon>Actinomycetota</taxon>
        <taxon>Actinomycetes</taxon>
        <taxon>Kitasatosporales</taxon>
        <taxon>Streptomycetaceae</taxon>
        <taxon>Streptomyces</taxon>
    </lineage>
</organism>
<dbReference type="Pfam" id="PF08240">
    <property type="entry name" value="ADH_N"/>
    <property type="match status" value="1"/>
</dbReference>
<evidence type="ECO:0000259" key="6">
    <source>
        <dbReference type="Pfam" id="PF00107"/>
    </source>
</evidence>
<dbReference type="InterPro" id="IPR002328">
    <property type="entry name" value="ADH_Zn_CS"/>
</dbReference>
<dbReference type="PANTHER" id="PTHR42813:SF2">
    <property type="entry name" value="DEHYDROGENASE, ZINC-CONTAINING, PUTATIVE (AFU_ORTHOLOGUE AFUA_2G02810)-RELATED"/>
    <property type="match status" value="1"/>
</dbReference>
<dbReference type="PROSITE" id="PS00059">
    <property type="entry name" value="ADH_ZINC"/>
    <property type="match status" value="1"/>
</dbReference>
<dbReference type="AlphaFoldDB" id="A0A2N9B2X5"/>
<dbReference type="SUPFAM" id="SSF50129">
    <property type="entry name" value="GroES-like"/>
    <property type="match status" value="1"/>
</dbReference>
<evidence type="ECO:0000256" key="2">
    <source>
        <dbReference type="ARBA" id="ARBA00022723"/>
    </source>
</evidence>
<evidence type="ECO:0000256" key="3">
    <source>
        <dbReference type="ARBA" id="ARBA00022833"/>
    </source>
</evidence>
<dbReference type="PANTHER" id="PTHR42813">
    <property type="entry name" value="ZINC-TYPE ALCOHOL DEHYDROGENASE-LIKE"/>
    <property type="match status" value="1"/>
</dbReference>
<dbReference type="RefSeq" id="WP_010042911.1">
    <property type="nucleotide sequence ID" value="NZ_LT962942.1"/>
</dbReference>
<sequence>MRAVTWQGKRDVRVETVPDPEIQEPTDAVIRVTSTGLCGSDLHLYEVLTPFMTPGDILGHEPIGIVEEVGAGVPDLQAGDRVVVPFQIACGNCWMCLTGLPTQCETTQVHGEGMGAALFGYTRLYGAVPGAQAEYLRVPQAQYGPIKVPEGPPDDRFVYLSDVLPTAWQAVAYADVPQGGSIAVLGLGPIGDMACRVAQVKGAGRVFGVDLVPERLRRARERGVETYDLRSFDHEKELVAAIRDETDGRGPDAVIDAVGTEAHGSAAAKLAQQATAIMPRKLSGPFAERFSIDRLAALYTAIDLVRRGGTISLSGVYGGMADPMPMLTLFDKQIQMRMGQANVRRWSDDIIPYLTDEDPLGVEDFATHRVPLSEAPHAYEMFQRKQDGAVKVLMQP</sequence>
<evidence type="ECO:0000313" key="8">
    <source>
        <dbReference type="EMBL" id="SOR77678.1"/>
    </source>
</evidence>
<reference evidence="9" key="1">
    <citation type="submission" date="2017-11" db="EMBL/GenBank/DDBJ databases">
        <authorList>
            <person name="Wibberg D."/>
        </authorList>
    </citation>
    <scope>NUCLEOTIDE SEQUENCE [LARGE SCALE GENOMIC DNA]</scope>
</reference>
<dbReference type="InterPro" id="IPR036291">
    <property type="entry name" value="NAD(P)-bd_dom_sf"/>
</dbReference>
<keyword evidence="9" id="KW-1185">Reference proteome</keyword>
<dbReference type="SUPFAM" id="SSF51735">
    <property type="entry name" value="NAD(P)-binding Rossmann-fold domains"/>
    <property type="match status" value="1"/>
</dbReference>
<evidence type="ECO:0000256" key="4">
    <source>
        <dbReference type="ARBA" id="ARBA00023002"/>
    </source>
</evidence>
<evidence type="ECO:0000313" key="9">
    <source>
        <dbReference type="Proteomes" id="UP000235464"/>
    </source>
</evidence>
<keyword evidence="4" id="KW-0560">Oxidoreductase</keyword>
<comment type="cofactor">
    <cofactor evidence="1 5">
        <name>Zn(2+)</name>
        <dbReference type="ChEBI" id="CHEBI:29105"/>
    </cofactor>
</comment>
<dbReference type="Proteomes" id="UP000235464">
    <property type="component" value="Chromosome I"/>
</dbReference>
<keyword evidence="3 5" id="KW-0862">Zinc</keyword>
<keyword evidence="2 5" id="KW-0479">Metal-binding</keyword>